<name>A0A498KRN9_9EURY</name>
<reference evidence="1 2" key="1">
    <citation type="submission" date="2019-01" db="EMBL/GenBank/DDBJ databases">
        <title>Halorientalis sp. F13-25 a new haloarchaeum isolated from hypersaline water.</title>
        <authorList>
            <person name="Ana D.-V."/>
            <person name="Cristina S.-P."/>
            <person name="Antonio V."/>
        </authorList>
    </citation>
    <scope>NUCLEOTIDE SEQUENCE [LARGE SCALE GENOMIC DNA]</scope>
    <source>
        <strain evidence="1 2">F13-25</strain>
    </source>
</reference>
<dbReference type="EMBL" id="RDFA01000007">
    <property type="protein sequence ID" value="RXK47023.1"/>
    <property type="molecule type" value="Genomic_DNA"/>
</dbReference>
<organism evidence="1 2">
    <name type="scientific">Halorientalis pallida</name>
    <dbReference type="NCBI Taxonomy" id="2479928"/>
    <lineage>
        <taxon>Archaea</taxon>
        <taxon>Methanobacteriati</taxon>
        <taxon>Methanobacteriota</taxon>
        <taxon>Stenosarchaea group</taxon>
        <taxon>Halobacteria</taxon>
        <taxon>Halobacteriales</taxon>
        <taxon>Haloarculaceae</taxon>
        <taxon>Halorientalis</taxon>
    </lineage>
</organism>
<evidence type="ECO:0000313" key="1">
    <source>
        <dbReference type="EMBL" id="RXK47023.1"/>
    </source>
</evidence>
<comment type="caution">
    <text evidence="1">The sequence shown here is derived from an EMBL/GenBank/DDBJ whole genome shotgun (WGS) entry which is preliminary data.</text>
</comment>
<dbReference type="Proteomes" id="UP000289691">
    <property type="component" value="Unassembled WGS sequence"/>
</dbReference>
<sequence length="67" mass="7756">MSERVDLEAVRHQLVQAYTRAVEPDAIVHLQAALAEFEDGLTAELFECPMCRRRGFLERIREHDCRG</sequence>
<keyword evidence="2" id="KW-1185">Reference proteome</keyword>
<dbReference type="OrthoDB" id="242259at2157"/>
<gene>
    <name evidence="1" type="ORF">EAF64_17960</name>
</gene>
<protein>
    <submittedName>
        <fullName evidence="1">Uncharacterized protein</fullName>
    </submittedName>
</protein>
<dbReference type="RefSeq" id="WP_129070356.1">
    <property type="nucleotide sequence ID" value="NZ_RDFA01000007.1"/>
</dbReference>
<evidence type="ECO:0000313" key="2">
    <source>
        <dbReference type="Proteomes" id="UP000289691"/>
    </source>
</evidence>
<dbReference type="AlphaFoldDB" id="A0A498KRN9"/>
<accession>A0A498KRN9</accession>
<proteinExistence type="predicted"/>